<feature type="compositionally biased region" description="Low complexity" evidence="1">
    <location>
        <begin position="1"/>
        <end position="15"/>
    </location>
</feature>
<comment type="caution">
    <text evidence="2">The sequence shown here is derived from an EMBL/GenBank/DDBJ whole genome shotgun (WGS) entry which is preliminary data.</text>
</comment>
<name>A0A8X7WHT0_BRACI</name>
<organism evidence="2 3">
    <name type="scientific">Brassica carinata</name>
    <name type="common">Ethiopian mustard</name>
    <name type="synonym">Abyssinian cabbage</name>
    <dbReference type="NCBI Taxonomy" id="52824"/>
    <lineage>
        <taxon>Eukaryota</taxon>
        <taxon>Viridiplantae</taxon>
        <taxon>Streptophyta</taxon>
        <taxon>Embryophyta</taxon>
        <taxon>Tracheophyta</taxon>
        <taxon>Spermatophyta</taxon>
        <taxon>Magnoliopsida</taxon>
        <taxon>eudicotyledons</taxon>
        <taxon>Gunneridae</taxon>
        <taxon>Pentapetalae</taxon>
        <taxon>rosids</taxon>
        <taxon>malvids</taxon>
        <taxon>Brassicales</taxon>
        <taxon>Brassicaceae</taxon>
        <taxon>Brassiceae</taxon>
        <taxon>Brassica</taxon>
    </lineage>
</organism>
<accession>A0A8X7WHT0</accession>
<keyword evidence="3" id="KW-1185">Reference proteome</keyword>
<feature type="region of interest" description="Disordered" evidence="1">
    <location>
        <begin position="1"/>
        <end position="26"/>
    </location>
</feature>
<dbReference type="OrthoDB" id="10311822at2759"/>
<dbReference type="EMBL" id="JAAMPC010000001">
    <property type="protein sequence ID" value="KAG2329756.1"/>
    <property type="molecule type" value="Genomic_DNA"/>
</dbReference>
<sequence length="126" mass="13067">MPAIPSSSAISTSATGTKSPCDAAPFIGQDVTSEHALDVSAQHSGSSTTPMVIIEEGKATESMPPPPNKKETVLVLPASSAAPLPKGHKRNGAATETVKKRRCTKGGENETSGLLSQRRAKVCLRM</sequence>
<evidence type="ECO:0000313" key="2">
    <source>
        <dbReference type="EMBL" id="KAG2329756.1"/>
    </source>
</evidence>
<dbReference type="AlphaFoldDB" id="A0A8X7WHT0"/>
<evidence type="ECO:0000313" key="3">
    <source>
        <dbReference type="Proteomes" id="UP000886595"/>
    </source>
</evidence>
<protein>
    <submittedName>
        <fullName evidence="2">Uncharacterized protein</fullName>
    </submittedName>
</protein>
<proteinExistence type="predicted"/>
<reference evidence="2 3" key="1">
    <citation type="submission" date="2020-02" db="EMBL/GenBank/DDBJ databases">
        <authorList>
            <person name="Ma Q."/>
            <person name="Huang Y."/>
            <person name="Song X."/>
            <person name="Pei D."/>
        </authorList>
    </citation>
    <scope>NUCLEOTIDE SEQUENCE [LARGE SCALE GENOMIC DNA]</scope>
    <source>
        <strain evidence="2">Sxm20200214</strain>
        <tissue evidence="2">Leaf</tissue>
    </source>
</reference>
<evidence type="ECO:0000256" key="1">
    <source>
        <dbReference type="SAM" id="MobiDB-lite"/>
    </source>
</evidence>
<dbReference type="Proteomes" id="UP000886595">
    <property type="component" value="Unassembled WGS sequence"/>
</dbReference>
<gene>
    <name evidence="2" type="ORF">Bca52824_000936</name>
</gene>
<feature type="region of interest" description="Disordered" evidence="1">
    <location>
        <begin position="80"/>
        <end position="115"/>
    </location>
</feature>